<keyword evidence="2" id="KW-0472">Membrane</keyword>
<comment type="caution">
    <text evidence="3">The sequence shown here is derived from an EMBL/GenBank/DDBJ whole genome shotgun (WGS) entry which is preliminary data.</text>
</comment>
<keyword evidence="2" id="KW-1133">Transmembrane helix</keyword>
<organism evidence="3 4">
    <name type="scientific">Mytilus galloprovincialis</name>
    <name type="common">Mediterranean mussel</name>
    <dbReference type="NCBI Taxonomy" id="29158"/>
    <lineage>
        <taxon>Eukaryota</taxon>
        <taxon>Metazoa</taxon>
        <taxon>Spiralia</taxon>
        <taxon>Lophotrochozoa</taxon>
        <taxon>Mollusca</taxon>
        <taxon>Bivalvia</taxon>
        <taxon>Autobranchia</taxon>
        <taxon>Pteriomorphia</taxon>
        <taxon>Mytilida</taxon>
        <taxon>Mytiloidea</taxon>
        <taxon>Mytilidae</taxon>
        <taxon>Mytilinae</taxon>
        <taxon>Mytilus</taxon>
    </lineage>
</organism>
<evidence type="ECO:0000313" key="4">
    <source>
        <dbReference type="Proteomes" id="UP000596742"/>
    </source>
</evidence>
<dbReference type="OrthoDB" id="2019572at2759"/>
<feature type="region of interest" description="Disordered" evidence="1">
    <location>
        <begin position="183"/>
        <end position="207"/>
    </location>
</feature>
<dbReference type="EMBL" id="UYJE01005496">
    <property type="protein sequence ID" value="VDI37811.1"/>
    <property type="molecule type" value="Genomic_DNA"/>
</dbReference>
<keyword evidence="2" id="KW-0812">Transmembrane</keyword>
<keyword evidence="4" id="KW-1185">Reference proteome</keyword>
<accession>A0A8B6ESM1</accession>
<evidence type="ECO:0000256" key="2">
    <source>
        <dbReference type="SAM" id="Phobius"/>
    </source>
</evidence>
<reference evidence="3" key="1">
    <citation type="submission" date="2018-11" db="EMBL/GenBank/DDBJ databases">
        <authorList>
            <person name="Alioto T."/>
            <person name="Alioto T."/>
        </authorList>
    </citation>
    <scope>NUCLEOTIDE SEQUENCE</scope>
</reference>
<sequence length="262" mass="29702">MDFEREGLDYTYAGCYGGYKSTRFFRYFYTNSSLNMSPFVCMRHCQTRLSSQQFGITLNMMLGRIRATPESGDKCGCRDEYYIQFWNRFDKYRPVKLDDTECDIYCLSDTVNTCGGNFTFSVYNIVTNITESPVPPSNSVTPFPERNSNYVGGIAGVAVGLTLLLMLAILVVLIRKRSKSNAKRSVQSCSNTNESVRYDNVPQPTPGVNGSYATLTVASDCQTYDDLMPTEGTYENTTTIATNFKESTQDRKRKQRKKKRTN</sequence>
<gene>
    <name evidence="3" type="ORF">MGAL_10B047192</name>
</gene>
<feature type="region of interest" description="Disordered" evidence="1">
    <location>
        <begin position="241"/>
        <end position="262"/>
    </location>
</feature>
<evidence type="ECO:0000256" key="1">
    <source>
        <dbReference type="SAM" id="MobiDB-lite"/>
    </source>
</evidence>
<evidence type="ECO:0000313" key="3">
    <source>
        <dbReference type="EMBL" id="VDI37811.1"/>
    </source>
</evidence>
<feature type="compositionally biased region" description="Polar residues" evidence="1">
    <location>
        <begin position="183"/>
        <end position="195"/>
    </location>
</feature>
<proteinExistence type="predicted"/>
<protein>
    <recommendedName>
        <fullName evidence="5">WSC domain-containing protein</fullName>
    </recommendedName>
</protein>
<feature type="compositionally biased region" description="Basic residues" evidence="1">
    <location>
        <begin position="251"/>
        <end position="262"/>
    </location>
</feature>
<name>A0A8B6ESM1_MYTGA</name>
<dbReference type="AlphaFoldDB" id="A0A8B6ESM1"/>
<feature type="transmembrane region" description="Helical" evidence="2">
    <location>
        <begin position="150"/>
        <end position="174"/>
    </location>
</feature>
<dbReference type="Proteomes" id="UP000596742">
    <property type="component" value="Unassembled WGS sequence"/>
</dbReference>
<evidence type="ECO:0008006" key="5">
    <source>
        <dbReference type="Google" id="ProtNLM"/>
    </source>
</evidence>